<dbReference type="AlphaFoldDB" id="A0A7W5A0J8"/>
<proteinExistence type="predicted"/>
<evidence type="ECO:0000256" key="1">
    <source>
        <dbReference type="SAM" id="MobiDB-lite"/>
    </source>
</evidence>
<dbReference type="RefSeq" id="WP_183541358.1">
    <property type="nucleotide sequence ID" value="NZ_BMQT01000001.1"/>
</dbReference>
<feature type="compositionally biased region" description="Basic and acidic residues" evidence="1">
    <location>
        <begin position="150"/>
        <end position="164"/>
    </location>
</feature>
<feature type="compositionally biased region" description="Polar residues" evidence="1">
    <location>
        <begin position="35"/>
        <end position="44"/>
    </location>
</feature>
<keyword evidence="3" id="KW-1185">Reference proteome</keyword>
<feature type="compositionally biased region" description="Acidic residues" evidence="1">
    <location>
        <begin position="165"/>
        <end position="179"/>
    </location>
</feature>
<comment type="caution">
    <text evidence="2">The sequence shown here is derived from an EMBL/GenBank/DDBJ whole genome shotgun (WGS) entry which is preliminary data.</text>
</comment>
<reference evidence="2 3" key="1">
    <citation type="submission" date="2020-08" db="EMBL/GenBank/DDBJ databases">
        <title>Genomic Encyclopedia of Type Strains, Phase III (KMG-III): the genomes of soil and plant-associated and newly described type strains.</title>
        <authorList>
            <person name="Whitman W."/>
        </authorList>
    </citation>
    <scope>NUCLEOTIDE SEQUENCE [LARGE SCALE GENOMIC DNA]</scope>
    <source>
        <strain evidence="2 3">CECT 3302</strain>
    </source>
</reference>
<gene>
    <name evidence="2" type="ORF">FHS12_000184</name>
</gene>
<evidence type="ECO:0000313" key="3">
    <source>
        <dbReference type="Proteomes" id="UP000577707"/>
    </source>
</evidence>
<dbReference type="Proteomes" id="UP000577707">
    <property type="component" value="Unassembled WGS sequence"/>
</dbReference>
<accession>A0A7W5A0J8</accession>
<feature type="region of interest" description="Disordered" evidence="1">
    <location>
        <begin position="31"/>
        <end position="179"/>
    </location>
</feature>
<dbReference type="EMBL" id="JACHXG010000001">
    <property type="protein sequence ID" value="MBB3087261.1"/>
    <property type="molecule type" value="Genomic_DNA"/>
</dbReference>
<organism evidence="2 3">
    <name type="scientific">Nocardioides albus</name>
    <dbReference type="NCBI Taxonomy" id="1841"/>
    <lineage>
        <taxon>Bacteria</taxon>
        <taxon>Bacillati</taxon>
        <taxon>Actinomycetota</taxon>
        <taxon>Actinomycetes</taxon>
        <taxon>Propionibacteriales</taxon>
        <taxon>Nocardioidaceae</taxon>
        <taxon>Nocardioides</taxon>
    </lineage>
</organism>
<name>A0A7W5A0J8_9ACTN</name>
<sequence>MRAIHGVIAGVGVALVAVMAMTLLIGDQGSMGSDPAQQSKQAAGSPTRLGDGPTGPAEPVDAAEDTSVGTLPPPPDASLATQLVSRDLVAPPEAAPDSRPARKPAGGRTLAARPAPKPDASDRVPAFPEDFTFTRDGWEWSAWDGARSGDTGRDDCRRDRHHDCDGDDWDGDDWDGWRD</sequence>
<protein>
    <submittedName>
        <fullName evidence="2">Uncharacterized protein</fullName>
    </submittedName>
</protein>
<evidence type="ECO:0000313" key="2">
    <source>
        <dbReference type="EMBL" id="MBB3087261.1"/>
    </source>
</evidence>